<reference evidence="1" key="1">
    <citation type="submission" date="2020-11" db="EMBL/GenBank/DDBJ databases">
        <authorList>
            <consortium name="DOE Joint Genome Institute"/>
            <person name="Ahrendt S."/>
            <person name="Riley R."/>
            <person name="Andreopoulos W."/>
            <person name="LaButti K."/>
            <person name="Pangilinan J."/>
            <person name="Ruiz-duenas F.J."/>
            <person name="Barrasa J.M."/>
            <person name="Sanchez-Garcia M."/>
            <person name="Camarero S."/>
            <person name="Miyauchi S."/>
            <person name="Serrano A."/>
            <person name="Linde D."/>
            <person name="Babiker R."/>
            <person name="Drula E."/>
            <person name="Ayuso-Fernandez I."/>
            <person name="Pacheco R."/>
            <person name="Padilla G."/>
            <person name="Ferreira P."/>
            <person name="Barriuso J."/>
            <person name="Kellner H."/>
            <person name="Castanera R."/>
            <person name="Alfaro M."/>
            <person name="Ramirez L."/>
            <person name="Pisabarro A.G."/>
            <person name="Kuo A."/>
            <person name="Tritt A."/>
            <person name="Lipzen A."/>
            <person name="He G."/>
            <person name="Yan M."/>
            <person name="Ng V."/>
            <person name="Cullen D."/>
            <person name="Martin F."/>
            <person name="Rosso M.-N."/>
            <person name="Henrissat B."/>
            <person name="Hibbett D."/>
            <person name="Martinez A.T."/>
            <person name="Grigoriev I.V."/>
        </authorList>
    </citation>
    <scope>NUCLEOTIDE SEQUENCE</scope>
    <source>
        <strain evidence="1">AH 44721</strain>
    </source>
</reference>
<sequence>MDDFLTLLTTEDVRSMGAAWPYLNELQISLPINFDVLLEIVQRFPELRYLRIISLQLGEFENPEFNIPMHLSHSLLSFHIYEAYSLSEDDKISSNNIVTLAQCTDIIFPDLELLEVSADEPLALVGTIISAFKTARKDQETRILGRPSKKKIVTVEYH</sequence>
<accession>A0A9P5TKH2</accession>
<organism evidence="1 2">
    <name type="scientific">Gymnopilus junonius</name>
    <name type="common">Spectacular rustgill mushroom</name>
    <name type="synonym">Gymnopilus spectabilis subsp. junonius</name>
    <dbReference type="NCBI Taxonomy" id="109634"/>
    <lineage>
        <taxon>Eukaryota</taxon>
        <taxon>Fungi</taxon>
        <taxon>Dikarya</taxon>
        <taxon>Basidiomycota</taxon>
        <taxon>Agaricomycotina</taxon>
        <taxon>Agaricomycetes</taxon>
        <taxon>Agaricomycetidae</taxon>
        <taxon>Agaricales</taxon>
        <taxon>Agaricineae</taxon>
        <taxon>Hymenogastraceae</taxon>
        <taxon>Gymnopilus</taxon>
    </lineage>
</organism>
<evidence type="ECO:0000313" key="1">
    <source>
        <dbReference type="EMBL" id="KAF8892801.1"/>
    </source>
</evidence>
<dbReference type="AlphaFoldDB" id="A0A9P5TKH2"/>
<keyword evidence="2" id="KW-1185">Reference proteome</keyword>
<dbReference type="Proteomes" id="UP000724874">
    <property type="component" value="Unassembled WGS sequence"/>
</dbReference>
<dbReference type="EMBL" id="JADNYJ010000068">
    <property type="protein sequence ID" value="KAF8892801.1"/>
    <property type="molecule type" value="Genomic_DNA"/>
</dbReference>
<comment type="caution">
    <text evidence="1">The sequence shown here is derived from an EMBL/GenBank/DDBJ whole genome shotgun (WGS) entry which is preliminary data.</text>
</comment>
<gene>
    <name evidence="1" type="ORF">CPB84DRAFT_1848725</name>
</gene>
<evidence type="ECO:0000313" key="2">
    <source>
        <dbReference type="Proteomes" id="UP000724874"/>
    </source>
</evidence>
<name>A0A9P5TKH2_GYMJU</name>
<protein>
    <submittedName>
        <fullName evidence="1">Uncharacterized protein</fullName>
    </submittedName>
</protein>
<proteinExistence type="predicted"/>